<keyword evidence="4" id="KW-1185">Reference proteome</keyword>
<sequence>MTQTTTGERINLVRLAHVSYKHVNIEKELEFLQDFGFTETKRVGERIYFRGYGTEPFVYVAEQATKDSFEGAAWVVESRTDLDLAVRILPGASEVYDLVDAPGGGQCVTFHDPVDGFPFHLVHGQVPVEPDNTFAELQFNFPTNKHRGVGEFQRLEKGPTKIHKMGHFGMCVTNFQKAFEFYTTKFNLKPSDVVENDVGTEISAFLHLDRGEEYVDHHSFFFFEGPKSHVHHSSFEVHDFDTQVLGHDWLRKKQYESCWGVGRHVMGSQIFDYWFDTSRFILEHYVDGDVVNCRTPTSRSKAGPDSLYVWGMYLPLYE</sequence>
<dbReference type="GO" id="GO:0046491">
    <property type="term" value="P:L-methylmalonyl-CoA metabolic process"/>
    <property type="evidence" value="ECO:0007669"/>
    <property type="project" value="TreeGrafter"/>
</dbReference>
<dbReference type="InterPro" id="IPR029068">
    <property type="entry name" value="Glyas_Bleomycin-R_OHBP_Dase"/>
</dbReference>
<dbReference type="SUPFAM" id="SSF54593">
    <property type="entry name" value="Glyoxalase/Bleomycin resistance protein/Dihydroxybiphenyl dioxygenase"/>
    <property type="match status" value="1"/>
</dbReference>
<dbReference type="Proteomes" id="UP000443090">
    <property type="component" value="Unassembled WGS sequence"/>
</dbReference>
<dbReference type="Pfam" id="PF00903">
    <property type="entry name" value="Glyoxalase"/>
    <property type="match status" value="1"/>
</dbReference>
<keyword evidence="1" id="KW-0479">Metal-binding</keyword>
<dbReference type="Gene3D" id="3.10.180.10">
    <property type="entry name" value="2,3-Dihydroxybiphenyl 1,2-Dioxygenase, domain 1"/>
    <property type="match status" value="2"/>
</dbReference>
<dbReference type="OrthoDB" id="3360610at2759"/>
<dbReference type="GO" id="GO:0046872">
    <property type="term" value="F:metal ion binding"/>
    <property type="evidence" value="ECO:0007669"/>
    <property type="project" value="UniProtKB-KW"/>
</dbReference>
<name>A0A8H8S415_9HELO</name>
<dbReference type="InterPro" id="IPR051785">
    <property type="entry name" value="MMCE/EMCE_epimerase"/>
</dbReference>
<dbReference type="GO" id="GO:0004493">
    <property type="term" value="F:methylmalonyl-CoA epimerase activity"/>
    <property type="evidence" value="ECO:0007669"/>
    <property type="project" value="TreeGrafter"/>
</dbReference>
<proteinExistence type="predicted"/>
<accession>A0A8H8S415</accession>
<comment type="caution">
    <text evidence="3">The sequence shown here is derived from an EMBL/GenBank/DDBJ whole genome shotgun (WGS) entry which is preliminary data.</text>
</comment>
<evidence type="ECO:0000313" key="4">
    <source>
        <dbReference type="Proteomes" id="UP000443090"/>
    </source>
</evidence>
<evidence type="ECO:0000256" key="1">
    <source>
        <dbReference type="ARBA" id="ARBA00022723"/>
    </source>
</evidence>
<evidence type="ECO:0000313" key="3">
    <source>
        <dbReference type="EMBL" id="TVY47502.1"/>
    </source>
</evidence>
<evidence type="ECO:0000259" key="2">
    <source>
        <dbReference type="PROSITE" id="PS51819"/>
    </source>
</evidence>
<dbReference type="GO" id="GO:0005739">
    <property type="term" value="C:mitochondrion"/>
    <property type="evidence" value="ECO:0007669"/>
    <property type="project" value="TreeGrafter"/>
</dbReference>
<dbReference type="PANTHER" id="PTHR43048:SF3">
    <property type="entry name" value="METHYLMALONYL-COA EPIMERASE, MITOCHONDRIAL"/>
    <property type="match status" value="1"/>
</dbReference>
<dbReference type="InterPro" id="IPR037523">
    <property type="entry name" value="VOC_core"/>
</dbReference>
<gene>
    <name evidence="3" type="primary">mcpII_0</name>
    <name evidence="3" type="ORF">LOCC1_G002242</name>
</gene>
<dbReference type="PANTHER" id="PTHR43048">
    <property type="entry name" value="METHYLMALONYL-COA EPIMERASE"/>
    <property type="match status" value="1"/>
</dbReference>
<dbReference type="CDD" id="cd07267">
    <property type="entry name" value="THT_Oxygenase_N"/>
    <property type="match status" value="1"/>
</dbReference>
<dbReference type="EMBL" id="QGMI01000089">
    <property type="protein sequence ID" value="TVY47502.1"/>
    <property type="molecule type" value="Genomic_DNA"/>
</dbReference>
<dbReference type="AlphaFoldDB" id="A0A8H8S415"/>
<protein>
    <submittedName>
        <fullName evidence="3">Metapyrocatechase</fullName>
    </submittedName>
</protein>
<dbReference type="FunFam" id="3.10.180.10:FF:000034">
    <property type="entry name" value="Glyoxalase/Bleomycin resistance protein/Dihydroxybiphenyl dioxygenase"/>
    <property type="match status" value="1"/>
</dbReference>
<dbReference type="PROSITE" id="PS51819">
    <property type="entry name" value="VOC"/>
    <property type="match status" value="1"/>
</dbReference>
<dbReference type="InterPro" id="IPR004360">
    <property type="entry name" value="Glyas_Fos-R_dOase_dom"/>
</dbReference>
<dbReference type="FunFam" id="3.10.180.10:FF:000039">
    <property type="entry name" value="Trihydroxytoluene oxygenase (AFU_orthologue AFUA_8G02470)"/>
    <property type="match status" value="1"/>
</dbReference>
<reference evidence="3 4" key="1">
    <citation type="submission" date="2018-05" db="EMBL/GenBank/DDBJ databases">
        <title>Genome sequencing and assembly of the regulated plant pathogen Lachnellula willkommii and related sister species for the development of diagnostic species identification markers.</title>
        <authorList>
            <person name="Giroux E."/>
            <person name="Bilodeau G."/>
        </authorList>
    </citation>
    <scope>NUCLEOTIDE SEQUENCE [LARGE SCALE GENOMIC DNA]</scope>
    <source>
        <strain evidence="3 4">CBS 160.35</strain>
    </source>
</reference>
<feature type="domain" description="VOC" evidence="2">
    <location>
        <begin position="164"/>
        <end position="287"/>
    </location>
</feature>
<organism evidence="3 4">
    <name type="scientific">Lachnellula occidentalis</name>
    <dbReference type="NCBI Taxonomy" id="215460"/>
    <lineage>
        <taxon>Eukaryota</taxon>
        <taxon>Fungi</taxon>
        <taxon>Dikarya</taxon>
        <taxon>Ascomycota</taxon>
        <taxon>Pezizomycotina</taxon>
        <taxon>Leotiomycetes</taxon>
        <taxon>Helotiales</taxon>
        <taxon>Lachnaceae</taxon>
        <taxon>Lachnellula</taxon>
    </lineage>
</organism>